<keyword evidence="4" id="KW-1185">Reference proteome</keyword>
<dbReference type="PANTHER" id="PTHR21083:SF0">
    <property type="entry name" value="DYNEIN AXONEMAL ASSEMBLY FACTOR 6"/>
    <property type="match status" value="1"/>
</dbReference>
<dbReference type="EMBL" id="AUPL01000861">
    <property type="protein sequence ID" value="ESL11390.1"/>
    <property type="molecule type" value="Genomic_DNA"/>
</dbReference>
<protein>
    <recommendedName>
        <fullName evidence="2">PIH1D1/2/3 CS-like domain-containing protein</fullName>
    </recommendedName>
</protein>
<gene>
    <name evidence="3" type="ORF">TRSC58_00861</name>
</gene>
<dbReference type="Proteomes" id="UP000031737">
    <property type="component" value="Unassembled WGS sequence"/>
</dbReference>
<proteinExistence type="inferred from homology"/>
<evidence type="ECO:0000313" key="3">
    <source>
        <dbReference type="EMBL" id="ESL11390.1"/>
    </source>
</evidence>
<dbReference type="GO" id="GO:0045505">
    <property type="term" value="F:dynein intermediate chain binding"/>
    <property type="evidence" value="ECO:0007669"/>
    <property type="project" value="TreeGrafter"/>
</dbReference>
<evidence type="ECO:0000313" key="4">
    <source>
        <dbReference type="Proteomes" id="UP000031737"/>
    </source>
</evidence>
<dbReference type="GO" id="GO:0005737">
    <property type="term" value="C:cytoplasm"/>
    <property type="evidence" value="ECO:0007669"/>
    <property type="project" value="TreeGrafter"/>
</dbReference>
<comment type="caution">
    <text evidence="3">The sequence shown here is derived from an EMBL/GenBank/DDBJ whole genome shotgun (WGS) entry which is preliminary data.</text>
</comment>
<organism evidence="3 4">
    <name type="scientific">Trypanosoma rangeli SC58</name>
    <dbReference type="NCBI Taxonomy" id="429131"/>
    <lineage>
        <taxon>Eukaryota</taxon>
        <taxon>Discoba</taxon>
        <taxon>Euglenozoa</taxon>
        <taxon>Kinetoplastea</taxon>
        <taxon>Metakinetoplastina</taxon>
        <taxon>Trypanosomatida</taxon>
        <taxon>Trypanosomatidae</taxon>
        <taxon>Trypanosoma</taxon>
        <taxon>Herpetosoma</taxon>
    </lineage>
</organism>
<name>A0A061JAK2_TRYRA</name>
<reference evidence="3 4" key="1">
    <citation type="submission" date="2013-07" db="EMBL/GenBank/DDBJ databases">
        <authorList>
            <person name="Stoco P.H."/>
            <person name="Wagner G."/>
            <person name="Gerber A."/>
            <person name="Zaha A."/>
            <person name="Thompson C."/>
            <person name="Bartholomeu D.C."/>
            <person name="Luckemeyer D.D."/>
            <person name="Bahia D."/>
            <person name="Loreto E."/>
            <person name="Prestes E.B."/>
            <person name="Lima F.M."/>
            <person name="Rodrigues-Luiz G."/>
            <person name="Vallejo G.A."/>
            <person name="Filho J.F."/>
            <person name="Monteiro K.M."/>
            <person name="Tyler K.M."/>
            <person name="de Almeida L.G."/>
            <person name="Ortiz M.F."/>
            <person name="Siervo M.A."/>
            <person name="de Moraes M.H."/>
            <person name="Cunha O.L."/>
            <person name="Mendonca-Neto R."/>
            <person name="Silva R."/>
            <person name="Teixeira S.M."/>
            <person name="Murta S.M."/>
            <person name="Sincero T.C."/>
            <person name="Mendes T.A."/>
            <person name="Urmenyi T.P."/>
            <person name="Silva V.G."/>
            <person name="da Rocha W.D."/>
            <person name="Andersson B."/>
            <person name="Romanha A.J."/>
            <person name="Steindel M."/>
            <person name="de Vasconcelos A.T."/>
            <person name="Grisard E.C."/>
        </authorList>
    </citation>
    <scope>NUCLEOTIDE SEQUENCE [LARGE SCALE GENOMIC DNA]</scope>
    <source>
        <strain evidence="3 4">SC58</strain>
    </source>
</reference>
<dbReference type="OrthoDB" id="25887at2759"/>
<dbReference type="VEuPathDB" id="TriTrypDB:TRSC58_00861"/>
<dbReference type="AlphaFoldDB" id="A0A061JAK2"/>
<comment type="similarity">
    <text evidence="1">Belongs to the PIH1 family.</text>
</comment>
<accession>A0A061JAK2</accession>
<dbReference type="Pfam" id="PF18201">
    <property type="entry name" value="PIH1_CS"/>
    <property type="match status" value="1"/>
</dbReference>
<sequence length="231" mass="25242">MDKDRGFGFQDISGLVELLDKNQGFKRPDGQTVGYSLQETNVVGDASCGAAAGTTMQVAPSSIYLPSTVVDQQLCLPVPSESREAKQLELKKRRSAKPKGYAIWTDEELATVFRARHDATMHPKEGAEEPEHSILQQEVVTAEDVYLGIDAMKAVGGPSGLLVKVFMPKLEKAADLAISVDPYELRVSSSRYYLRAALPQKVIAGRADAKWDGLSKTLRVSLVVDDSERFV</sequence>
<feature type="domain" description="PIH1D1/2/3 CS-like" evidence="2">
    <location>
        <begin position="129"/>
        <end position="224"/>
    </location>
</feature>
<dbReference type="InterPro" id="IPR041442">
    <property type="entry name" value="PIH1D1/2/3_CS-like"/>
</dbReference>
<dbReference type="InterPro" id="IPR026697">
    <property type="entry name" value="DNAAF6"/>
</dbReference>
<dbReference type="GO" id="GO:0051087">
    <property type="term" value="F:protein-folding chaperone binding"/>
    <property type="evidence" value="ECO:0007669"/>
    <property type="project" value="InterPro"/>
</dbReference>
<evidence type="ECO:0000256" key="1">
    <source>
        <dbReference type="ARBA" id="ARBA00008511"/>
    </source>
</evidence>
<evidence type="ECO:0000259" key="2">
    <source>
        <dbReference type="Pfam" id="PF18201"/>
    </source>
</evidence>
<dbReference type="GO" id="GO:0070286">
    <property type="term" value="P:axonemal dynein complex assembly"/>
    <property type="evidence" value="ECO:0007669"/>
    <property type="project" value="InterPro"/>
</dbReference>
<dbReference type="PANTHER" id="PTHR21083">
    <property type="entry name" value="TWISTER"/>
    <property type="match status" value="1"/>
</dbReference>